<dbReference type="Proteomes" id="UP001060024">
    <property type="component" value="Segment"/>
</dbReference>
<name>A0A9E7TLP2_9VIRU</name>
<sequence>MPVSVRRKYPSCNAHVKKLNDPLLCQGDKTLESEAFRAYVLANRPWPCALETGASVLYVSPVTGCKIHMKNLVGIHPCKPELMESLKQLAILLEVSDYDAVPEGPVLSGYLGGMLQDIMAIDSIETMTTSEIVACPAIHAMAAKVMNNIQDGVISQQDLAGEIVSILVPFRDRLPKEDADEIIALLEAVRDGETLTAENLAPLLEKFSPNPITM</sequence>
<dbReference type="EMBL" id="MW630113">
    <property type="protein sequence ID" value="UUY86228.1"/>
    <property type="molecule type" value="Genomic_DNA"/>
</dbReference>
<protein>
    <submittedName>
        <fullName evidence="1">Uncharacterized protein</fullName>
    </submittedName>
</protein>
<evidence type="ECO:0000313" key="2">
    <source>
        <dbReference type="Proteomes" id="UP001060024"/>
    </source>
</evidence>
<reference evidence="1" key="1">
    <citation type="submission" date="2021-02" db="EMBL/GenBank/DDBJ databases">
        <authorList>
            <person name="Chen J."/>
            <person name="Hu H."/>
            <person name="Huang J."/>
            <person name="Yan X."/>
        </authorList>
    </citation>
    <scope>NUCLEOTIDE SEQUENCE</scope>
    <source>
        <strain evidence="1">GDOU</strain>
    </source>
</reference>
<organism evidence="1 2">
    <name type="scientific">Largemouth bass virus</name>
    <dbReference type="NCBI Taxonomy" id="176656"/>
    <lineage>
        <taxon>Viruses</taxon>
        <taxon>Varidnaviria</taxon>
        <taxon>Bamfordvirae</taxon>
        <taxon>Nucleocytoviricota</taxon>
        <taxon>Megaviricetes</taxon>
        <taxon>Pimascovirales</taxon>
        <taxon>Pimascovirales incertae sedis</taxon>
        <taxon>Iridoviridae</taxon>
        <taxon>Alphairidovirinae</taxon>
        <taxon>Ranavirus</taxon>
        <taxon>Ranavirus micropterus1</taxon>
        <taxon>Santee-Cooper ranavirus</taxon>
    </lineage>
</organism>
<proteinExistence type="predicted"/>
<dbReference type="InterPro" id="IPR043658">
    <property type="entry name" value="DUF5875"/>
</dbReference>
<dbReference type="Pfam" id="PF19203">
    <property type="entry name" value="DUF5875"/>
    <property type="match status" value="1"/>
</dbReference>
<evidence type="ECO:0000313" key="1">
    <source>
        <dbReference type="EMBL" id="UUY86228.1"/>
    </source>
</evidence>
<accession>A0A9E7TLP2</accession>